<dbReference type="Pfam" id="PF00067">
    <property type="entry name" value="p450"/>
    <property type="match status" value="1"/>
</dbReference>
<dbReference type="GO" id="GO:0016705">
    <property type="term" value="F:oxidoreductase activity, acting on paired donors, with incorporation or reduction of molecular oxygen"/>
    <property type="evidence" value="ECO:0007669"/>
    <property type="project" value="InterPro"/>
</dbReference>
<proteinExistence type="inferred from homology"/>
<keyword evidence="5 6" id="KW-0408">Iron</keyword>
<name>A0A2V1DRE8_9PLEO</name>
<keyword evidence="7" id="KW-0560">Oxidoreductase</keyword>
<dbReference type="Proteomes" id="UP000244855">
    <property type="component" value="Unassembled WGS sequence"/>
</dbReference>
<sequence>MGVLPDFTVSNILLTCGVAGLVHTVFRVVYNFYFHPLARFPGPKLRAAFEVQHNWNVYKGDIVYAWLALHEEYGDFVRVAPNMISVTDPDAWRDIYGHGSKTPIPKEYDFYFAGANGIATIISSNDTDHTRMRRLLNHAFSDQALRSQEHIIQGYISLFISKLHEKASQNVPVDISAHFNFATFDILGDLCFGESFHALDKGGYNDWIATIFAGIKIIRYVKVLRAYPMIGVPAMLLLKLFPRVEATRHRHRRFAEEKTQQRIDRETDRKDFMSYILTHSATPSKGMTRPEIDRNSAILIIAGSETSATLLSGALFHLLRNPSWLAKLTDEIRSTFASDADITFTSTASKLPILNAVIMETFRLYPPVPAFLPRCTEKGGEGARVCGKYIPPGTIVNIPQYPANRLERNFKHAGLYKPERFLGDKEYEDDRRSALQPFSVGPRNCIGQNMAWSEIRTILARFLWHFDVELVDKNLSDWDHQKVFVLWNKVPLMVRLSAREVE</sequence>
<protein>
    <submittedName>
        <fullName evidence="9">Cytochrome P450 monooxygenase-like protein</fullName>
    </submittedName>
</protein>
<comment type="cofactor">
    <cofactor evidence="1 6">
        <name>heme</name>
        <dbReference type="ChEBI" id="CHEBI:30413"/>
    </cofactor>
</comment>
<dbReference type="InterPro" id="IPR017972">
    <property type="entry name" value="Cyt_P450_CS"/>
</dbReference>
<evidence type="ECO:0000313" key="9">
    <source>
        <dbReference type="EMBL" id="PVI00442.1"/>
    </source>
</evidence>
<dbReference type="OrthoDB" id="1470350at2759"/>
<keyword evidence="3 6" id="KW-0349">Heme</keyword>
<comment type="similarity">
    <text evidence="2 7">Belongs to the cytochrome P450 family.</text>
</comment>
<dbReference type="PANTHER" id="PTHR24305">
    <property type="entry name" value="CYTOCHROME P450"/>
    <property type="match status" value="1"/>
</dbReference>
<evidence type="ECO:0000256" key="7">
    <source>
        <dbReference type="RuleBase" id="RU000461"/>
    </source>
</evidence>
<keyword evidence="4 6" id="KW-0479">Metal-binding</keyword>
<dbReference type="PRINTS" id="PR00385">
    <property type="entry name" value="P450"/>
</dbReference>
<organism evidence="9 10">
    <name type="scientific">Periconia macrospinosa</name>
    <dbReference type="NCBI Taxonomy" id="97972"/>
    <lineage>
        <taxon>Eukaryota</taxon>
        <taxon>Fungi</taxon>
        <taxon>Dikarya</taxon>
        <taxon>Ascomycota</taxon>
        <taxon>Pezizomycotina</taxon>
        <taxon>Dothideomycetes</taxon>
        <taxon>Pleosporomycetidae</taxon>
        <taxon>Pleosporales</taxon>
        <taxon>Massarineae</taxon>
        <taxon>Periconiaceae</taxon>
        <taxon>Periconia</taxon>
    </lineage>
</organism>
<dbReference type="SUPFAM" id="SSF48264">
    <property type="entry name" value="Cytochrome P450"/>
    <property type="match status" value="1"/>
</dbReference>
<dbReference type="InterPro" id="IPR002401">
    <property type="entry name" value="Cyt_P450_E_grp-I"/>
</dbReference>
<dbReference type="PANTHER" id="PTHR24305:SF210">
    <property type="entry name" value="CYTOCHROME P450 MONOOXYGENASE ASQL-RELATED"/>
    <property type="match status" value="1"/>
</dbReference>
<dbReference type="InterPro" id="IPR036396">
    <property type="entry name" value="Cyt_P450_sf"/>
</dbReference>
<dbReference type="PROSITE" id="PS00086">
    <property type="entry name" value="CYTOCHROME_P450"/>
    <property type="match status" value="1"/>
</dbReference>
<dbReference type="GO" id="GO:0004497">
    <property type="term" value="F:monooxygenase activity"/>
    <property type="evidence" value="ECO:0007669"/>
    <property type="project" value="UniProtKB-KW"/>
</dbReference>
<dbReference type="GO" id="GO:0020037">
    <property type="term" value="F:heme binding"/>
    <property type="evidence" value="ECO:0007669"/>
    <property type="project" value="InterPro"/>
</dbReference>
<evidence type="ECO:0000256" key="2">
    <source>
        <dbReference type="ARBA" id="ARBA00010617"/>
    </source>
</evidence>
<evidence type="ECO:0000256" key="4">
    <source>
        <dbReference type="ARBA" id="ARBA00022723"/>
    </source>
</evidence>
<feature type="transmembrane region" description="Helical" evidence="8">
    <location>
        <begin position="12"/>
        <end position="34"/>
    </location>
</feature>
<dbReference type="EMBL" id="KZ805373">
    <property type="protein sequence ID" value="PVI00442.1"/>
    <property type="molecule type" value="Genomic_DNA"/>
</dbReference>
<keyword evidence="8" id="KW-1133">Transmembrane helix</keyword>
<dbReference type="STRING" id="97972.A0A2V1DRE8"/>
<evidence type="ECO:0000256" key="1">
    <source>
        <dbReference type="ARBA" id="ARBA00001971"/>
    </source>
</evidence>
<keyword evidence="8" id="KW-0812">Transmembrane</keyword>
<dbReference type="GO" id="GO:0005506">
    <property type="term" value="F:iron ion binding"/>
    <property type="evidence" value="ECO:0007669"/>
    <property type="project" value="InterPro"/>
</dbReference>
<gene>
    <name evidence="9" type="ORF">DM02DRAFT_592730</name>
</gene>
<dbReference type="CDD" id="cd11058">
    <property type="entry name" value="CYP60B-like"/>
    <property type="match status" value="1"/>
</dbReference>
<evidence type="ECO:0000256" key="3">
    <source>
        <dbReference type="ARBA" id="ARBA00022617"/>
    </source>
</evidence>
<dbReference type="InterPro" id="IPR001128">
    <property type="entry name" value="Cyt_P450"/>
</dbReference>
<reference evidence="9 10" key="1">
    <citation type="journal article" date="2018" name="Sci. Rep.">
        <title>Comparative genomics provides insights into the lifestyle and reveals functional heterogeneity of dark septate endophytic fungi.</title>
        <authorList>
            <person name="Knapp D.G."/>
            <person name="Nemeth J.B."/>
            <person name="Barry K."/>
            <person name="Hainaut M."/>
            <person name="Henrissat B."/>
            <person name="Johnson J."/>
            <person name="Kuo A."/>
            <person name="Lim J.H.P."/>
            <person name="Lipzen A."/>
            <person name="Nolan M."/>
            <person name="Ohm R.A."/>
            <person name="Tamas L."/>
            <person name="Grigoriev I.V."/>
            <person name="Spatafora J.W."/>
            <person name="Nagy L.G."/>
            <person name="Kovacs G.M."/>
        </authorList>
    </citation>
    <scope>NUCLEOTIDE SEQUENCE [LARGE SCALE GENOMIC DNA]</scope>
    <source>
        <strain evidence="9 10">DSE2036</strain>
    </source>
</reference>
<evidence type="ECO:0000313" key="10">
    <source>
        <dbReference type="Proteomes" id="UP000244855"/>
    </source>
</evidence>
<dbReference type="PRINTS" id="PR00463">
    <property type="entry name" value="EP450I"/>
</dbReference>
<feature type="binding site" description="axial binding residue" evidence="6">
    <location>
        <position position="445"/>
    </location>
    <ligand>
        <name>heme</name>
        <dbReference type="ChEBI" id="CHEBI:30413"/>
    </ligand>
    <ligandPart>
        <name>Fe</name>
        <dbReference type="ChEBI" id="CHEBI:18248"/>
    </ligandPart>
</feature>
<dbReference type="InterPro" id="IPR050121">
    <property type="entry name" value="Cytochrome_P450_monoxygenase"/>
</dbReference>
<evidence type="ECO:0000256" key="5">
    <source>
        <dbReference type="ARBA" id="ARBA00023004"/>
    </source>
</evidence>
<evidence type="ECO:0000256" key="6">
    <source>
        <dbReference type="PIRSR" id="PIRSR602401-1"/>
    </source>
</evidence>
<keyword evidence="8" id="KW-0472">Membrane</keyword>
<keyword evidence="10" id="KW-1185">Reference proteome</keyword>
<evidence type="ECO:0000256" key="8">
    <source>
        <dbReference type="SAM" id="Phobius"/>
    </source>
</evidence>
<dbReference type="Gene3D" id="1.10.630.10">
    <property type="entry name" value="Cytochrome P450"/>
    <property type="match status" value="1"/>
</dbReference>
<keyword evidence="7 9" id="KW-0503">Monooxygenase</keyword>
<accession>A0A2V1DRE8</accession>
<dbReference type="AlphaFoldDB" id="A0A2V1DRE8"/>